<organism evidence="4 5">
    <name type="scientific">Natronorubrum tibetense GA33</name>
    <dbReference type="NCBI Taxonomy" id="1114856"/>
    <lineage>
        <taxon>Archaea</taxon>
        <taxon>Methanobacteriati</taxon>
        <taxon>Methanobacteriota</taxon>
        <taxon>Stenosarchaea group</taxon>
        <taxon>Halobacteria</taxon>
        <taxon>Halobacteriales</taxon>
        <taxon>Natrialbaceae</taxon>
        <taxon>Natronorubrum</taxon>
    </lineage>
</organism>
<evidence type="ECO:0000313" key="5">
    <source>
        <dbReference type="Proteomes" id="UP000011599"/>
    </source>
</evidence>
<dbReference type="SUPFAM" id="SSF52788">
    <property type="entry name" value="Phosphotyrosine protein phosphatases I"/>
    <property type="match status" value="1"/>
</dbReference>
<name>L9VXB4_9EURY</name>
<feature type="compositionally biased region" description="Polar residues" evidence="2">
    <location>
        <begin position="142"/>
        <end position="152"/>
    </location>
</feature>
<dbReference type="EMBL" id="AOHW01000026">
    <property type="protein sequence ID" value="ELY41819.1"/>
    <property type="molecule type" value="Genomic_DNA"/>
</dbReference>
<dbReference type="Pfam" id="PF01451">
    <property type="entry name" value="LMWPc"/>
    <property type="match status" value="1"/>
</dbReference>
<evidence type="ECO:0000256" key="2">
    <source>
        <dbReference type="SAM" id="MobiDB-lite"/>
    </source>
</evidence>
<evidence type="ECO:0000256" key="1">
    <source>
        <dbReference type="ARBA" id="ARBA00022849"/>
    </source>
</evidence>
<keyword evidence="5" id="KW-1185">Reference proteome</keyword>
<dbReference type="PANTHER" id="PTHR43428">
    <property type="entry name" value="ARSENATE REDUCTASE"/>
    <property type="match status" value="1"/>
</dbReference>
<dbReference type="Gene3D" id="3.40.50.2300">
    <property type="match status" value="1"/>
</dbReference>
<comment type="caution">
    <text evidence="4">The sequence shown here is derived from an EMBL/GenBank/DDBJ whole genome shotgun (WGS) entry which is preliminary data.</text>
</comment>
<dbReference type="GO" id="GO:0046685">
    <property type="term" value="P:response to arsenic-containing substance"/>
    <property type="evidence" value="ECO:0007669"/>
    <property type="project" value="UniProtKB-KW"/>
</dbReference>
<evidence type="ECO:0000313" key="4">
    <source>
        <dbReference type="EMBL" id="ELY41819.1"/>
    </source>
</evidence>
<feature type="region of interest" description="Disordered" evidence="2">
    <location>
        <begin position="116"/>
        <end position="157"/>
    </location>
</feature>
<dbReference type="eggNOG" id="arCOG04425">
    <property type="taxonomic scope" value="Archaea"/>
</dbReference>
<keyword evidence="1" id="KW-0059">Arsenical resistance</keyword>
<proteinExistence type="predicted"/>
<dbReference type="SMART" id="SM00226">
    <property type="entry name" value="LMWPc"/>
    <property type="match status" value="1"/>
</dbReference>
<gene>
    <name evidence="4" type="ORF">C496_08491</name>
</gene>
<dbReference type="InterPro" id="IPR023485">
    <property type="entry name" value="Ptyr_pPase"/>
</dbReference>
<dbReference type="InterPro" id="IPR036196">
    <property type="entry name" value="Ptyr_pPase_sf"/>
</dbReference>
<dbReference type="Proteomes" id="UP000011599">
    <property type="component" value="Unassembled WGS sequence"/>
</dbReference>
<reference evidence="4 5" key="1">
    <citation type="journal article" date="2014" name="PLoS Genet.">
        <title>Phylogenetically driven sequencing of extremely halophilic archaea reveals strategies for static and dynamic osmo-response.</title>
        <authorList>
            <person name="Becker E.A."/>
            <person name="Seitzer P.M."/>
            <person name="Tritt A."/>
            <person name="Larsen D."/>
            <person name="Krusor M."/>
            <person name="Yao A.I."/>
            <person name="Wu D."/>
            <person name="Madern D."/>
            <person name="Eisen J.A."/>
            <person name="Darling A.E."/>
            <person name="Facciotti M.T."/>
        </authorList>
    </citation>
    <scope>NUCLEOTIDE SEQUENCE [LARGE SCALE GENOMIC DNA]</scope>
    <source>
        <strain evidence="4 5">GA33</strain>
    </source>
</reference>
<dbReference type="STRING" id="1114856.GCA_000383975_02122"/>
<feature type="domain" description="Phosphotyrosine protein phosphatase I" evidence="3">
    <location>
        <begin position="1"/>
        <end position="107"/>
    </location>
</feature>
<dbReference type="PANTHER" id="PTHR43428:SF1">
    <property type="entry name" value="ARSENATE REDUCTASE"/>
    <property type="match status" value="1"/>
</dbReference>
<dbReference type="AlphaFoldDB" id="L9VXB4"/>
<sequence length="173" mass="19140">MAAAFGERERANRNLEDTITVVTGGIQPAERVHEEVVNVMAAREIDLGDRTPREITQKELQDCEYVVTMGCSAEWVCPATWSGENRDRGSRTHTEAITRRCARSATRSRLECASCSTNSSRRGSLHRKRSLSERVGTDRPVVNSSHRPSTRLTADRSDRCNGLAAIGDVQPAE</sequence>
<protein>
    <submittedName>
        <fullName evidence="4">Protein tyrosine phosphatase</fullName>
    </submittedName>
</protein>
<evidence type="ECO:0000259" key="3">
    <source>
        <dbReference type="SMART" id="SM00226"/>
    </source>
</evidence>
<accession>L9VXB4</accession>